<feature type="transmembrane region" description="Helical" evidence="5">
    <location>
        <begin position="339"/>
        <end position="361"/>
    </location>
</feature>
<feature type="domain" description="Amino acid transporter transmembrane" evidence="6">
    <location>
        <begin position="63"/>
        <end position="465"/>
    </location>
</feature>
<dbReference type="GO" id="GO:0005774">
    <property type="term" value="C:vacuolar membrane"/>
    <property type="evidence" value="ECO:0007669"/>
    <property type="project" value="TreeGrafter"/>
</dbReference>
<feature type="transmembrane region" description="Helical" evidence="5">
    <location>
        <begin position="94"/>
        <end position="116"/>
    </location>
</feature>
<feature type="transmembrane region" description="Helical" evidence="5">
    <location>
        <begin position="154"/>
        <end position="176"/>
    </location>
</feature>
<feature type="transmembrane region" description="Helical" evidence="5">
    <location>
        <begin position="196"/>
        <end position="213"/>
    </location>
</feature>
<gene>
    <name evidence="7" type="ORF">CLUMA_CG017530</name>
</gene>
<evidence type="ECO:0000259" key="6">
    <source>
        <dbReference type="Pfam" id="PF01490"/>
    </source>
</evidence>
<reference evidence="7 8" key="1">
    <citation type="submission" date="2015-04" db="EMBL/GenBank/DDBJ databases">
        <authorList>
            <person name="Syromyatnikov M.Y."/>
            <person name="Popov V.N."/>
        </authorList>
    </citation>
    <scope>NUCLEOTIDE SEQUENCE [LARGE SCALE GENOMIC DNA]</scope>
</reference>
<keyword evidence="2 5" id="KW-0812">Transmembrane</keyword>
<evidence type="ECO:0000313" key="7">
    <source>
        <dbReference type="EMBL" id="CRL04446.1"/>
    </source>
</evidence>
<dbReference type="EMBL" id="CVRI01000063">
    <property type="protein sequence ID" value="CRL04446.1"/>
    <property type="molecule type" value="Genomic_DNA"/>
</dbReference>
<evidence type="ECO:0000256" key="3">
    <source>
        <dbReference type="ARBA" id="ARBA00022989"/>
    </source>
</evidence>
<feature type="transmembrane region" description="Helical" evidence="5">
    <location>
        <begin position="300"/>
        <end position="319"/>
    </location>
</feature>
<comment type="subcellular location">
    <subcellularLocation>
        <location evidence="1">Membrane</location>
        <topology evidence="1">Multi-pass membrane protein</topology>
    </subcellularLocation>
</comment>
<proteinExistence type="predicted"/>
<feature type="transmembrane region" description="Helical" evidence="5">
    <location>
        <begin position="446"/>
        <end position="465"/>
    </location>
</feature>
<dbReference type="InterPro" id="IPR013057">
    <property type="entry name" value="AA_transpt_TM"/>
</dbReference>
<dbReference type="GO" id="GO:0015179">
    <property type="term" value="F:L-amino acid transmembrane transporter activity"/>
    <property type="evidence" value="ECO:0007669"/>
    <property type="project" value="TreeGrafter"/>
</dbReference>
<dbReference type="Pfam" id="PF01490">
    <property type="entry name" value="Aa_trans"/>
    <property type="match status" value="1"/>
</dbReference>
<evidence type="ECO:0000256" key="2">
    <source>
        <dbReference type="ARBA" id="ARBA00022692"/>
    </source>
</evidence>
<evidence type="ECO:0000313" key="8">
    <source>
        <dbReference type="Proteomes" id="UP000183832"/>
    </source>
</evidence>
<dbReference type="OrthoDB" id="1684102at2759"/>
<dbReference type="STRING" id="568069.A0A1J1IZ53"/>
<name>A0A1J1IZ53_9DIPT</name>
<dbReference type="PANTHER" id="PTHR22950:SF680">
    <property type="entry name" value="PROTON-COUPLED AMINO ACID TRANSPORTER 4-LIKE PROTEIN"/>
    <property type="match status" value="1"/>
</dbReference>
<feature type="transmembrane region" description="Helical" evidence="5">
    <location>
        <begin position="405"/>
        <end position="425"/>
    </location>
</feature>
<feature type="transmembrane region" description="Helical" evidence="5">
    <location>
        <begin position="225"/>
        <end position="242"/>
    </location>
</feature>
<dbReference type="AlphaFoldDB" id="A0A1J1IZ53"/>
<dbReference type="Proteomes" id="UP000183832">
    <property type="component" value="Unassembled WGS sequence"/>
</dbReference>
<protein>
    <submittedName>
        <fullName evidence="7">CLUMA_CG017530, isoform A</fullName>
    </submittedName>
</protein>
<organism evidence="7 8">
    <name type="scientific">Clunio marinus</name>
    <dbReference type="NCBI Taxonomy" id="568069"/>
    <lineage>
        <taxon>Eukaryota</taxon>
        <taxon>Metazoa</taxon>
        <taxon>Ecdysozoa</taxon>
        <taxon>Arthropoda</taxon>
        <taxon>Hexapoda</taxon>
        <taxon>Insecta</taxon>
        <taxon>Pterygota</taxon>
        <taxon>Neoptera</taxon>
        <taxon>Endopterygota</taxon>
        <taxon>Diptera</taxon>
        <taxon>Nematocera</taxon>
        <taxon>Chironomoidea</taxon>
        <taxon>Chironomidae</taxon>
        <taxon>Clunio</taxon>
    </lineage>
</organism>
<keyword evidence="8" id="KW-1185">Reference proteome</keyword>
<accession>A0A1J1IZ53</accession>
<evidence type="ECO:0000256" key="4">
    <source>
        <dbReference type="ARBA" id="ARBA00023136"/>
    </source>
</evidence>
<evidence type="ECO:0000256" key="5">
    <source>
        <dbReference type="SAM" id="Phobius"/>
    </source>
</evidence>
<feature type="transmembrane region" description="Helical" evidence="5">
    <location>
        <begin position="262"/>
        <end position="280"/>
    </location>
</feature>
<keyword evidence="4 5" id="KW-0472">Membrane</keyword>
<evidence type="ECO:0000256" key="1">
    <source>
        <dbReference type="ARBA" id="ARBA00004141"/>
    </source>
</evidence>
<dbReference type="PANTHER" id="PTHR22950">
    <property type="entry name" value="AMINO ACID TRANSPORTER"/>
    <property type="match status" value="1"/>
</dbReference>
<keyword evidence="3 5" id="KW-1133">Transmembrane helix</keyword>
<sequence length="474" mass="52891">MKTTMPQNNIEKGHSNAAFEDEFGRATVKKKDGNNLELKEKASVEVVKDDNYDPFSHRKVEHPTTRWDTFFHLMKGSLGTGIFAMPNAFNDSGYVVGTIGTIFIGILCTYCIHQLITAEYELCRRRKIPSMTYTGVAVAALEDGPKNCRKFASLSVYVINAFLLIYQLGTCCVYVVFVSSNIKGIVDFYTDEPVDIRLIMVIILLPLIFLNWIRNLKFLAPFSTFANLITVVSFTLILYYIFEDSFTIDDKHAFGDVKSYPLFFGTVLFALEAIGVILPLENEMKKPKAFGGSFGVLNKAMVIIVALYVGIGLFGYLRFGSATLGSITLNLPRHEIKAQAVQGMLAFAIFITHGLACYVAIDIIWNKYVSEKITNYNTFWEYVTRTALVFVTFLLAIAIPNLELFISLFGALCLSALGLAFPAIIETCTYWNTTSGMEKATLVSKNVIIFIIAIVGLVSGTYTSINEIIHTFFK</sequence>
<feature type="transmembrane region" description="Helical" evidence="5">
    <location>
        <begin position="382"/>
        <end position="399"/>
    </location>
</feature>